<dbReference type="InterPro" id="IPR013525">
    <property type="entry name" value="ABC2_TM"/>
</dbReference>
<dbReference type="PANTHER" id="PTHR43027">
    <property type="entry name" value="DOXORUBICIN RESISTANCE ABC TRANSPORTER PERMEASE PROTEIN DRRC-RELATED"/>
    <property type="match status" value="1"/>
</dbReference>
<feature type="transmembrane region" description="Helical" evidence="5">
    <location>
        <begin position="249"/>
        <end position="271"/>
    </location>
</feature>
<reference evidence="7" key="2">
    <citation type="journal article" date="2021" name="Microbiome">
        <title>Successional dynamics and alternative stable states in a saline activated sludge microbial community over 9 years.</title>
        <authorList>
            <person name="Wang Y."/>
            <person name="Ye J."/>
            <person name="Ju F."/>
            <person name="Liu L."/>
            <person name="Boyd J.A."/>
            <person name="Deng Y."/>
            <person name="Parks D.H."/>
            <person name="Jiang X."/>
            <person name="Yin X."/>
            <person name="Woodcroft B.J."/>
            <person name="Tyson G.W."/>
            <person name="Hugenholtz P."/>
            <person name="Polz M.F."/>
            <person name="Zhang T."/>
        </authorList>
    </citation>
    <scope>NUCLEOTIDE SEQUENCE</scope>
    <source>
        <strain evidence="7">HKST-UBA17</strain>
    </source>
</reference>
<evidence type="ECO:0000256" key="3">
    <source>
        <dbReference type="ARBA" id="ARBA00022989"/>
    </source>
</evidence>
<keyword evidence="4 5" id="KW-0472">Membrane</keyword>
<evidence type="ECO:0000256" key="1">
    <source>
        <dbReference type="ARBA" id="ARBA00004141"/>
    </source>
</evidence>
<evidence type="ECO:0000256" key="4">
    <source>
        <dbReference type="ARBA" id="ARBA00023136"/>
    </source>
</evidence>
<comment type="caution">
    <text evidence="7">The sequence shown here is derived from an EMBL/GenBank/DDBJ whole genome shotgun (WGS) entry which is preliminary data.</text>
</comment>
<feature type="transmembrane region" description="Helical" evidence="5">
    <location>
        <begin position="167"/>
        <end position="190"/>
    </location>
</feature>
<gene>
    <name evidence="7" type="ORF">KC685_04285</name>
</gene>
<dbReference type="EMBL" id="JAGQLN010000018">
    <property type="protein sequence ID" value="MCA9377110.1"/>
    <property type="molecule type" value="Genomic_DNA"/>
</dbReference>
<evidence type="ECO:0000256" key="5">
    <source>
        <dbReference type="RuleBase" id="RU361157"/>
    </source>
</evidence>
<dbReference type="Pfam" id="PF12698">
    <property type="entry name" value="ABC2_membrane_3"/>
    <property type="match status" value="1"/>
</dbReference>
<dbReference type="PANTHER" id="PTHR43027:SF1">
    <property type="entry name" value="DOXORUBICIN RESISTANCE ABC TRANSPORTER PERMEASE PROTEIN DRRC-RELATED"/>
    <property type="match status" value="1"/>
</dbReference>
<comment type="similarity">
    <text evidence="5">Belongs to the ABC-2 integral membrane protein family.</text>
</comment>
<protein>
    <recommendedName>
        <fullName evidence="5">Transport permease protein</fullName>
    </recommendedName>
</protein>
<feature type="domain" description="ABC transmembrane type-2" evidence="6">
    <location>
        <begin position="124"/>
        <end position="362"/>
    </location>
</feature>
<accession>A0A955I132</accession>
<dbReference type="InterPro" id="IPR047817">
    <property type="entry name" value="ABC2_TM_bact-type"/>
</dbReference>
<feature type="transmembrane region" description="Helical" evidence="5">
    <location>
        <begin position="283"/>
        <end position="303"/>
    </location>
</feature>
<sequence length="363" mass="39978">MKTIRQILAITMIDLSATFRRGETVFFGLLFPMIFIFVFGSLGQGSATYNIAVQDGSDTNNPLYQAISEVKSFELDDTLSNEEITKKLERGELEGSLYIENTTVNQIPSYNITLSTSAVDIEEGAIIKSVVTGIIDKLNLAISGVESPPLSLNYKEIQGREFKQIDFILPGQLSFALLSSGVFGTSFLIVSLKETLVLKRFFATPMRKRSIVLGLALSKLVFGLLQATVLILAGKFIFGFTLVNGLSTFFEIMVLSTFALFVFLGFGLVISSIAKDQNSVSPIANIVTLPQFLLAGTFFPITLFPDWLQPISKILPLTYLNEALRSVAFDGESIFSQTNAIIALIIWGILVYGLTVKYFSWDN</sequence>
<evidence type="ECO:0000313" key="7">
    <source>
        <dbReference type="EMBL" id="MCA9377110.1"/>
    </source>
</evidence>
<dbReference type="Proteomes" id="UP000741282">
    <property type="component" value="Unassembled WGS sequence"/>
</dbReference>
<reference evidence="7" key="1">
    <citation type="submission" date="2020-04" db="EMBL/GenBank/DDBJ databases">
        <authorList>
            <person name="Zhang T."/>
        </authorList>
    </citation>
    <scope>NUCLEOTIDE SEQUENCE</scope>
    <source>
        <strain evidence="7">HKST-UBA17</strain>
    </source>
</reference>
<dbReference type="PROSITE" id="PS51012">
    <property type="entry name" value="ABC_TM2"/>
    <property type="match status" value="1"/>
</dbReference>
<dbReference type="AlphaFoldDB" id="A0A955I132"/>
<dbReference type="InterPro" id="IPR052902">
    <property type="entry name" value="ABC-2_transporter"/>
</dbReference>
<dbReference type="GO" id="GO:0140359">
    <property type="term" value="F:ABC-type transporter activity"/>
    <property type="evidence" value="ECO:0007669"/>
    <property type="project" value="InterPro"/>
</dbReference>
<evidence type="ECO:0000259" key="6">
    <source>
        <dbReference type="PROSITE" id="PS51012"/>
    </source>
</evidence>
<keyword evidence="3 5" id="KW-1133">Transmembrane helix</keyword>
<proteinExistence type="inferred from homology"/>
<keyword evidence="2 5" id="KW-0812">Transmembrane</keyword>
<keyword evidence="5" id="KW-0813">Transport</keyword>
<comment type="subcellular location">
    <subcellularLocation>
        <location evidence="5">Cell membrane</location>
        <topology evidence="5">Multi-pass membrane protein</topology>
    </subcellularLocation>
    <subcellularLocation>
        <location evidence="1">Membrane</location>
        <topology evidence="1">Multi-pass membrane protein</topology>
    </subcellularLocation>
</comment>
<dbReference type="PRINTS" id="PR00164">
    <property type="entry name" value="ABC2TRNSPORT"/>
</dbReference>
<name>A0A955I132_9BACT</name>
<keyword evidence="5" id="KW-1003">Cell membrane</keyword>
<organism evidence="7 8">
    <name type="scientific">Candidatus Dojkabacteria bacterium</name>
    <dbReference type="NCBI Taxonomy" id="2099670"/>
    <lineage>
        <taxon>Bacteria</taxon>
        <taxon>Candidatus Dojkabacteria</taxon>
    </lineage>
</organism>
<evidence type="ECO:0000256" key="2">
    <source>
        <dbReference type="ARBA" id="ARBA00022692"/>
    </source>
</evidence>
<feature type="transmembrane region" description="Helical" evidence="5">
    <location>
        <begin position="340"/>
        <end position="359"/>
    </location>
</feature>
<dbReference type="GO" id="GO:0043190">
    <property type="term" value="C:ATP-binding cassette (ABC) transporter complex"/>
    <property type="evidence" value="ECO:0007669"/>
    <property type="project" value="InterPro"/>
</dbReference>
<evidence type="ECO:0000313" key="8">
    <source>
        <dbReference type="Proteomes" id="UP000741282"/>
    </source>
</evidence>
<feature type="transmembrane region" description="Helical" evidence="5">
    <location>
        <begin position="211"/>
        <end position="237"/>
    </location>
</feature>
<dbReference type="InterPro" id="IPR000412">
    <property type="entry name" value="ABC_2_transport"/>
</dbReference>
<feature type="transmembrane region" description="Helical" evidence="5">
    <location>
        <begin position="25"/>
        <end position="43"/>
    </location>
</feature>